<evidence type="ECO:0000256" key="1">
    <source>
        <dbReference type="SAM" id="Phobius"/>
    </source>
</evidence>
<protein>
    <recommendedName>
        <fullName evidence="4">EfeO-type cupredoxin-like domain-containing protein</fullName>
    </recommendedName>
</protein>
<reference evidence="2 3" key="1">
    <citation type="journal article" date="2016" name="Nat. Commun.">
        <title>Thousands of microbial genomes shed light on interconnected biogeochemical processes in an aquifer system.</title>
        <authorList>
            <person name="Anantharaman K."/>
            <person name="Brown C.T."/>
            <person name="Hug L.A."/>
            <person name="Sharon I."/>
            <person name="Castelle C.J."/>
            <person name="Probst A.J."/>
            <person name="Thomas B.C."/>
            <person name="Singh A."/>
            <person name="Wilkins M.J."/>
            <person name="Karaoz U."/>
            <person name="Brodie E.L."/>
            <person name="Williams K.H."/>
            <person name="Hubbard S.S."/>
            <person name="Banfield J.F."/>
        </authorList>
    </citation>
    <scope>NUCLEOTIDE SEQUENCE [LARGE SCALE GENOMIC DNA]</scope>
</reference>
<dbReference type="Gene3D" id="2.60.40.420">
    <property type="entry name" value="Cupredoxins - blue copper proteins"/>
    <property type="match status" value="1"/>
</dbReference>
<dbReference type="SUPFAM" id="SSF49503">
    <property type="entry name" value="Cupredoxins"/>
    <property type="match status" value="1"/>
</dbReference>
<evidence type="ECO:0008006" key="4">
    <source>
        <dbReference type="Google" id="ProtNLM"/>
    </source>
</evidence>
<feature type="transmembrane region" description="Helical" evidence="1">
    <location>
        <begin position="6"/>
        <end position="25"/>
    </location>
</feature>
<organism evidence="2 3">
    <name type="scientific">Candidatus Staskawiczbacteria bacterium RIFOXYD1_FULL_32_13</name>
    <dbReference type="NCBI Taxonomy" id="1802234"/>
    <lineage>
        <taxon>Bacteria</taxon>
        <taxon>Candidatus Staskawicziibacteriota</taxon>
    </lineage>
</organism>
<dbReference type="AlphaFoldDB" id="A0A1G2JQE2"/>
<keyword evidence="1" id="KW-1133">Transmembrane helix</keyword>
<accession>A0A1G2JQE2</accession>
<keyword evidence="1" id="KW-0472">Membrane</keyword>
<dbReference type="InterPro" id="IPR008972">
    <property type="entry name" value="Cupredoxin"/>
</dbReference>
<gene>
    <name evidence="2" type="ORF">A2561_01575</name>
</gene>
<sequence length="149" mass="17026">MNKNYIIIAIILVVVIVGIIFAILMQNPKTEIESNSINTLDENITNTTNNQSQDELKEFKINSFYDDTGVWFSLKEIIIKKGDIVKIEVTNIKGIHDFVIDEYNISQETPLNVPTTIQFKADKVGEFIYYCSKPGHRQKGQWGTLKVVE</sequence>
<keyword evidence="1" id="KW-0812">Transmembrane</keyword>
<comment type="caution">
    <text evidence="2">The sequence shown here is derived from an EMBL/GenBank/DDBJ whole genome shotgun (WGS) entry which is preliminary data.</text>
</comment>
<evidence type="ECO:0000313" key="2">
    <source>
        <dbReference type="EMBL" id="OGZ88510.1"/>
    </source>
</evidence>
<dbReference type="Proteomes" id="UP000178935">
    <property type="component" value="Unassembled WGS sequence"/>
</dbReference>
<name>A0A1G2JQE2_9BACT</name>
<dbReference type="EMBL" id="MHPU01000021">
    <property type="protein sequence ID" value="OGZ88510.1"/>
    <property type="molecule type" value="Genomic_DNA"/>
</dbReference>
<proteinExistence type="predicted"/>
<evidence type="ECO:0000313" key="3">
    <source>
        <dbReference type="Proteomes" id="UP000178935"/>
    </source>
</evidence>